<evidence type="ECO:0000313" key="1">
    <source>
        <dbReference type="Proteomes" id="UP000887565"/>
    </source>
</evidence>
<dbReference type="Proteomes" id="UP000887565">
    <property type="component" value="Unplaced"/>
</dbReference>
<reference evidence="2" key="1">
    <citation type="submission" date="2022-11" db="UniProtKB">
        <authorList>
            <consortium name="WormBaseParasite"/>
        </authorList>
    </citation>
    <scope>IDENTIFICATION</scope>
</reference>
<proteinExistence type="predicted"/>
<sequence length="224" mass="24584">MGEKSPFPSPYSNLGDKLGVVRGMIVKANNICLEKEDKCKETRNKAIAFRKNGYVQTIIRKAQILENHERIASYKKQTICIVLQEQFPIDQPFPSVNGYAAFPTIPAITSSGRCLDASTLHLANYSNCATNPAIPTTKAVNSQQCVMELQQQREIRLLELVCVNLQVMLANPLPMQGQSIIQAPPSQSLSASDSTIIPTAREIALLLPPPVQFQSSAGTKMNTE</sequence>
<name>A0A915JNJ7_ROMCU</name>
<evidence type="ECO:0000313" key="2">
    <source>
        <dbReference type="WBParaSite" id="nRc.2.0.1.t27673-RA"/>
    </source>
</evidence>
<organism evidence="1 2">
    <name type="scientific">Romanomermis culicivorax</name>
    <name type="common">Nematode worm</name>
    <dbReference type="NCBI Taxonomy" id="13658"/>
    <lineage>
        <taxon>Eukaryota</taxon>
        <taxon>Metazoa</taxon>
        <taxon>Ecdysozoa</taxon>
        <taxon>Nematoda</taxon>
        <taxon>Enoplea</taxon>
        <taxon>Dorylaimia</taxon>
        <taxon>Mermithida</taxon>
        <taxon>Mermithoidea</taxon>
        <taxon>Mermithidae</taxon>
        <taxon>Romanomermis</taxon>
    </lineage>
</organism>
<dbReference type="WBParaSite" id="nRc.2.0.1.t27673-RA">
    <property type="protein sequence ID" value="nRc.2.0.1.t27673-RA"/>
    <property type="gene ID" value="nRc.2.0.1.g27673"/>
</dbReference>
<protein>
    <submittedName>
        <fullName evidence="2">Uncharacterized protein</fullName>
    </submittedName>
</protein>
<keyword evidence="1" id="KW-1185">Reference proteome</keyword>
<accession>A0A915JNJ7</accession>
<dbReference type="AlphaFoldDB" id="A0A915JNJ7"/>